<feature type="domain" description="Disease resistance protein winged helix" evidence="10">
    <location>
        <begin position="416"/>
        <end position="483"/>
    </location>
</feature>
<dbReference type="InterPro" id="IPR002182">
    <property type="entry name" value="NB-ARC"/>
</dbReference>
<sequence>MTDATVTFILENLKELIASTSKQISEVNVNVKSLSDDLDFFKGFLLDATKKPIEDAAMKALVKQIRNAVYEAEDIVDEYVIEAAQYKSSSLFSKIKHPLDRPTKLLNLAQKIEPMKAMVKEIYEKKKFGDGARLDGEGSKPSKITKAPIVEEDHVVGIGDEAELVINLLTGESEKLEVVSIVGMPGLGKTTLAKMVFCDPKIEFEFYNRIWVYVSQDCNRKEVFLTILDQITKVTDEIRNMTEDNLAQKLLRSLEKEKYLIVMDDVWTQNDWNHLQVAFPKNKKKSRILLTSRDKNVGKNADCKVQRHDLRFLTPDESWTLLQRKALGLEECPRDLVKHGKKIAAECDGLPLAIVVIGGILLEKGTEGSHWEDVSKNVKEYIVEMDPGKTMDNFIAWSFNHLPYHLRACFIYFGMLPEDYRISVRKLIRLWVAEGFIQRKGDLTLENIAEDYLEDLVNRNLVMVEKWRSNGKIKTCYVHDMIHVFCKNKAVEENFYHEIKRSDQITDLSSNDAFKMYRSLSIPPHFLNTKSPKQFGSHVRSILCFSNDEITLTLANISSFPKTFKLLRVLDGEPIRFSRFPADLTLLVNLRYLVLSIQFKILPKHITNLSNMQTLIVKTSSNTLDIKGDIFKMVRLRHLETNASISFSDPVSRKRNDEDGSLIYLRTLSTISPETCSEDVFDRARNLSKLGIRGQLSKLFEVKGCLFDNVKRLNSLENLKLFNDMVDVQDSKGKIVSPPDKFPPNLKKLTLYGTQLDWNYMSTLGRLENLEILKLKENAFKGTWWGAKEGGFPALKILHIGRTDLTNWVASGSHFPSLKSLHIQHCAHLNAVPLGLADIATLQTIELYWTNIPAATSAKKIQDQKKKDPQANKGKGLKVSIYPPDHDIDK</sequence>
<dbReference type="CDD" id="cd14798">
    <property type="entry name" value="RX-CC_like"/>
    <property type="match status" value="1"/>
</dbReference>
<dbReference type="AlphaFoldDB" id="A0A8S0QFI2"/>
<evidence type="ECO:0000256" key="2">
    <source>
        <dbReference type="ARBA" id="ARBA00022614"/>
    </source>
</evidence>
<evidence type="ECO:0000259" key="8">
    <source>
        <dbReference type="Pfam" id="PF00931"/>
    </source>
</evidence>
<dbReference type="Gene3D" id="1.10.8.430">
    <property type="entry name" value="Helical domain of apoptotic protease-activating factors"/>
    <property type="match status" value="1"/>
</dbReference>
<dbReference type="FunFam" id="1.10.10.10:FF:000322">
    <property type="entry name" value="Probable disease resistance protein At1g63360"/>
    <property type="match status" value="1"/>
</dbReference>
<dbReference type="Gene3D" id="3.80.10.10">
    <property type="entry name" value="Ribonuclease Inhibitor"/>
    <property type="match status" value="1"/>
</dbReference>
<comment type="similarity">
    <text evidence="1">Belongs to the disease resistance NB-LRR family.</text>
</comment>
<dbReference type="GO" id="GO:0005524">
    <property type="term" value="F:ATP binding"/>
    <property type="evidence" value="ECO:0007669"/>
    <property type="project" value="UniProtKB-KW"/>
</dbReference>
<evidence type="ECO:0000259" key="10">
    <source>
        <dbReference type="Pfam" id="PF23559"/>
    </source>
</evidence>
<dbReference type="Pfam" id="PF23559">
    <property type="entry name" value="WHD_DRP"/>
    <property type="match status" value="1"/>
</dbReference>
<name>A0A8S0QFI2_OLEEU</name>
<keyword evidence="6" id="KW-0067">ATP-binding</keyword>
<comment type="caution">
    <text evidence="12">The sequence shown here is derived from an EMBL/GenBank/DDBJ whole genome shotgun (WGS) entry which is preliminary data.</text>
</comment>
<evidence type="ECO:0000256" key="3">
    <source>
        <dbReference type="ARBA" id="ARBA00022737"/>
    </source>
</evidence>
<dbReference type="GO" id="GO:0051607">
    <property type="term" value="P:defense response to virus"/>
    <property type="evidence" value="ECO:0007669"/>
    <property type="project" value="UniProtKB-ARBA"/>
</dbReference>
<dbReference type="InterPro" id="IPR041118">
    <property type="entry name" value="Rx_N"/>
</dbReference>
<evidence type="ECO:0000259" key="11">
    <source>
        <dbReference type="Pfam" id="PF23598"/>
    </source>
</evidence>
<keyword evidence="13" id="KW-1185">Reference proteome</keyword>
<reference evidence="12 13" key="1">
    <citation type="submission" date="2019-12" db="EMBL/GenBank/DDBJ databases">
        <authorList>
            <person name="Alioto T."/>
            <person name="Alioto T."/>
            <person name="Gomez Garrido J."/>
        </authorList>
    </citation>
    <scope>NUCLEOTIDE SEQUENCE [LARGE SCALE GENOMIC DNA]</scope>
</reference>
<dbReference type="SUPFAM" id="SSF52540">
    <property type="entry name" value="P-loop containing nucleoside triphosphate hydrolases"/>
    <property type="match status" value="1"/>
</dbReference>
<dbReference type="Pfam" id="PF18052">
    <property type="entry name" value="Rx_N"/>
    <property type="match status" value="1"/>
</dbReference>
<dbReference type="GO" id="GO:0043531">
    <property type="term" value="F:ADP binding"/>
    <property type="evidence" value="ECO:0007669"/>
    <property type="project" value="InterPro"/>
</dbReference>
<dbReference type="OrthoDB" id="646178at2759"/>
<dbReference type="Pfam" id="PF00931">
    <property type="entry name" value="NB-ARC"/>
    <property type="match status" value="1"/>
</dbReference>
<keyword evidence="3" id="KW-0677">Repeat</keyword>
<dbReference type="Gene3D" id="1.20.5.4130">
    <property type="match status" value="1"/>
</dbReference>
<keyword evidence="2" id="KW-0433">Leucine-rich repeat</keyword>
<proteinExistence type="inferred from homology"/>
<organism evidence="12 13">
    <name type="scientific">Olea europaea subsp. europaea</name>
    <dbReference type="NCBI Taxonomy" id="158383"/>
    <lineage>
        <taxon>Eukaryota</taxon>
        <taxon>Viridiplantae</taxon>
        <taxon>Streptophyta</taxon>
        <taxon>Embryophyta</taxon>
        <taxon>Tracheophyta</taxon>
        <taxon>Spermatophyta</taxon>
        <taxon>Magnoliopsida</taxon>
        <taxon>eudicotyledons</taxon>
        <taxon>Gunneridae</taxon>
        <taxon>Pentapetalae</taxon>
        <taxon>asterids</taxon>
        <taxon>lamiids</taxon>
        <taxon>Lamiales</taxon>
        <taxon>Oleaceae</taxon>
        <taxon>Oleeae</taxon>
        <taxon>Olea</taxon>
    </lineage>
</organism>
<dbReference type="InterPro" id="IPR038005">
    <property type="entry name" value="RX-like_CC"/>
</dbReference>
<accession>A0A8S0QFI2</accession>
<dbReference type="InterPro" id="IPR055414">
    <property type="entry name" value="LRR_R13L4/SHOC2-like"/>
</dbReference>
<dbReference type="Proteomes" id="UP000594638">
    <property type="component" value="Unassembled WGS sequence"/>
</dbReference>
<dbReference type="EMBL" id="CACTIH010001826">
    <property type="protein sequence ID" value="CAA2964633.1"/>
    <property type="molecule type" value="Genomic_DNA"/>
</dbReference>
<evidence type="ECO:0000256" key="5">
    <source>
        <dbReference type="ARBA" id="ARBA00022821"/>
    </source>
</evidence>
<dbReference type="InterPro" id="IPR042197">
    <property type="entry name" value="Apaf_helical"/>
</dbReference>
<evidence type="ECO:0000256" key="4">
    <source>
        <dbReference type="ARBA" id="ARBA00022741"/>
    </source>
</evidence>
<dbReference type="InterPro" id="IPR032675">
    <property type="entry name" value="LRR_dom_sf"/>
</dbReference>
<feature type="domain" description="Disease resistance N-terminal" evidence="9">
    <location>
        <begin position="6"/>
        <end position="91"/>
    </location>
</feature>
<dbReference type="SUPFAM" id="SSF52058">
    <property type="entry name" value="L domain-like"/>
    <property type="match status" value="1"/>
</dbReference>
<gene>
    <name evidence="12" type="ORF">OLEA9_A049415</name>
</gene>
<feature type="compositionally biased region" description="Basic and acidic residues" evidence="7">
    <location>
        <begin position="860"/>
        <end position="870"/>
    </location>
</feature>
<evidence type="ECO:0000256" key="6">
    <source>
        <dbReference type="ARBA" id="ARBA00022840"/>
    </source>
</evidence>
<keyword evidence="4" id="KW-0547">Nucleotide-binding</keyword>
<dbReference type="InterPro" id="IPR058922">
    <property type="entry name" value="WHD_DRP"/>
</dbReference>
<dbReference type="Gene3D" id="3.40.50.300">
    <property type="entry name" value="P-loop containing nucleotide triphosphate hydrolases"/>
    <property type="match status" value="1"/>
</dbReference>
<evidence type="ECO:0000259" key="9">
    <source>
        <dbReference type="Pfam" id="PF18052"/>
    </source>
</evidence>
<dbReference type="InterPro" id="IPR027417">
    <property type="entry name" value="P-loop_NTPase"/>
</dbReference>
<feature type="region of interest" description="Disordered" evidence="7">
    <location>
        <begin position="859"/>
        <end position="890"/>
    </location>
</feature>
<evidence type="ECO:0000256" key="1">
    <source>
        <dbReference type="ARBA" id="ARBA00008894"/>
    </source>
</evidence>
<dbReference type="Gramene" id="OE9A049415T1">
    <property type="protein sequence ID" value="OE9A049415C1"/>
    <property type="gene ID" value="OE9A049415"/>
</dbReference>
<feature type="domain" description="NB-ARC" evidence="8">
    <location>
        <begin position="163"/>
        <end position="327"/>
    </location>
</feature>
<dbReference type="FunFam" id="3.40.50.300:FF:001091">
    <property type="entry name" value="Probable disease resistance protein At1g61300"/>
    <property type="match status" value="1"/>
</dbReference>
<dbReference type="InterPro" id="IPR044974">
    <property type="entry name" value="Disease_R_plants"/>
</dbReference>
<dbReference type="InterPro" id="IPR036388">
    <property type="entry name" value="WH-like_DNA-bd_sf"/>
</dbReference>
<dbReference type="GO" id="GO:0098542">
    <property type="term" value="P:defense response to other organism"/>
    <property type="evidence" value="ECO:0007669"/>
    <property type="project" value="TreeGrafter"/>
</dbReference>
<evidence type="ECO:0000313" key="13">
    <source>
        <dbReference type="Proteomes" id="UP000594638"/>
    </source>
</evidence>
<dbReference type="PANTHER" id="PTHR23155:SF1193">
    <property type="entry name" value="DISEASE RESISTANCE PROTEIN RPP13-RELATED"/>
    <property type="match status" value="1"/>
</dbReference>
<evidence type="ECO:0000313" key="12">
    <source>
        <dbReference type="EMBL" id="CAA2964633.1"/>
    </source>
</evidence>
<dbReference type="Pfam" id="PF23598">
    <property type="entry name" value="LRR_14"/>
    <property type="match status" value="1"/>
</dbReference>
<protein>
    <submittedName>
        <fullName evidence="12">Late blight resistance homolog R1B-17</fullName>
    </submittedName>
</protein>
<evidence type="ECO:0000256" key="7">
    <source>
        <dbReference type="SAM" id="MobiDB-lite"/>
    </source>
</evidence>
<keyword evidence="5" id="KW-0611">Plant defense</keyword>
<dbReference type="Gene3D" id="1.10.10.10">
    <property type="entry name" value="Winged helix-like DNA-binding domain superfamily/Winged helix DNA-binding domain"/>
    <property type="match status" value="1"/>
</dbReference>
<dbReference type="PANTHER" id="PTHR23155">
    <property type="entry name" value="DISEASE RESISTANCE PROTEIN RP"/>
    <property type="match status" value="1"/>
</dbReference>
<feature type="domain" description="Disease resistance R13L4/SHOC-2-like LRR" evidence="11">
    <location>
        <begin position="538"/>
        <end position="849"/>
    </location>
</feature>
<dbReference type="PRINTS" id="PR00364">
    <property type="entry name" value="DISEASERSIST"/>
</dbReference>